<keyword evidence="3" id="KW-1185">Reference proteome</keyword>
<organism evidence="2 3">
    <name type="scientific">Galdieria yellowstonensis</name>
    <dbReference type="NCBI Taxonomy" id="3028027"/>
    <lineage>
        <taxon>Eukaryota</taxon>
        <taxon>Rhodophyta</taxon>
        <taxon>Bangiophyceae</taxon>
        <taxon>Galdieriales</taxon>
        <taxon>Galdieriaceae</taxon>
        <taxon>Galdieria</taxon>
    </lineage>
</organism>
<name>A0AAV9ICU8_9RHOD</name>
<evidence type="ECO:0000256" key="1">
    <source>
        <dbReference type="SAM" id="MobiDB-lite"/>
    </source>
</evidence>
<protein>
    <submittedName>
        <fullName evidence="2">Uncharacterized protein</fullName>
    </submittedName>
</protein>
<sequence>MFSAPSSLSPLEELFGISNTDFPQNEGANCLDSVYSNDLDFTNVNRQTPPEPTTTLKDITRDDENMSNSERNGEQMSDSRNDALSIIPAPPPAPPPPPKLFGPNTSQNEQLLEKTGRAINLSPLRNNTSPNMEHLEKKLDLLQGMILKLMESVSQEKSGQYLSPSTASYQIPTPKVKKNAKRSKEGTQSVELLDAREKMMEELKAKLQKRGEQYEHASLNST</sequence>
<proteinExistence type="predicted"/>
<dbReference type="AlphaFoldDB" id="A0AAV9ICU8"/>
<gene>
    <name evidence="2" type="ORF">GAYE_SCF08G3093</name>
</gene>
<feature type="compositionally biased region" description="Basic and acidic residues" evidence="1">
    <location>
        <begin position="71"/>
        <end position="81"/>
    </location>
</feature>
<feature type="region of interest" description="Disordered" evidence="1">
    <location>
        <begin position="161"/>
        <end position="191"/>
    </location>
</feature>
<feature type="compositionally biased region" description="Pro residues" evidence="1">
    <location>
        <begin position="88"/>
        <end position="98"/>
    </location>
</feature>
<reference evidence="2 3" key="1">
    <citation type="submission" date="2022-07" db="EMBL/GenBank/DDBJ databases">
        <title>Genome-wide signatures of adaptation to extreme environments.</title>
        <authorList>
            <person name="Cho C.H."/>
            <person name="Yoon H.S."/>
        </authorList>
    </citation>
    <scope>NUCLEOTIDE SEQUENCE [LARGE SCALE GENOMIC DNA]</scope>
    <source>
        <strain evidence="2 3">108.79 E11</strain>
    </source>
</reference>
<feature type="compositionally biased region" description="Polar residues" evidence="1">
    <location>
        <begin position="40"/>
        <end position="57"/>
    </location>
</feature>
<comment type="caution">
    <text evidence="2">The sequence shown here is derived from an EMBL/GenBank/DDBJ whole genome shotgun (WGS) entry which is preliminary data.</text>
</comment>
<feature type="region of interest" description="Disordered" evidence="1">
    <location>
        <begin position="40"/>
        <end position="98"/>
    </location>
</feature>
<dbReference type="EMBL" id="JANCYU010000028">
    <property type="protein sequence ID" value="KAK4525187.1"/>
    <property type="molecule type" value="Genomic_DNA"/>
</dbReference>
<feature type="compositionally biased region" description="Polar residues" evidence="1">
    <location>
        <begin position="161"/>
        <end position="171"/>
    </location>
</feature>
<dbReference type="Proteomes" id="UP001300502">
    <property type="component" value="Unassembled WGS sequence"/>
</dbReference>
<evidence type="ECO:0000313" key="2">
    <source>
        <dbReference type="EMBL" id="KAK4525187.1"/>
    </source>
</evidence>
<evidence type="ECO:0000313" key="3">
    <source>
        <dbReference type="Proteomes" id="UP001300502"/>
    </source>
</evidence>
<accession>A0AAV9ICU8</accession>